<dbReference type="AlphaFoldDB" id="A0A8S1TAM8"/>
<keyword evidence="3" id="KW-0788">Thiol protease</keyword>
<name>A0A8S1TAM8_9CILI</name>
<dbReference type="PANTHER" id="PTHR12606">
    <property type="entry name" value="SENTRIN/SUMO-SPECIFIC PROTEASE"/>
    <property type="match status" value="1"/>
</dbReference>
<dbReference type="GO" id="GO:0005634">
    <property type="term" value="C:nucleus"/>
    <property type="evidence" value="ECO:0007669"/>
    <property type="project" value="TreeGrafter"/>
</dbReference>
<dbReference type="GO" id="GO:0016926">
    <property type="term" value="P:protein desumoylation"/>
    <property type="evidence" value="ECO:0007669"/>
    <property type="project" value="TreeGrafter"/>
</dbReference>
<evidence type="ECO:0000256" key="4">
    <source>
        <dbReference type="SAM" id="MobiDB-lite"/>
    </source>
</evidence>
<dbReference type="GO" id="GO:0016929">
    <property type="term" value="F:deSUMOylase activity"/>
    <property type="evidence" value="ECO:0007669"/>
    <property type="project" value="TreeGrafter"/>
</dbReference>
<feature type="domain" description="Ubiquitin-like protease family profile" evidence="5">
    <location>
        <begin position="333"/>
        <end position="506"/>
    </location>
</feature>
<evidence type="ECO:0000256" key="2">
    <source>
        <dbReference type="ARBA" id="ARBA00022801"/>
    </source>
</evidence>
<evidence type="ECO:0000256" key="3">
    <source>
        <dbReference type="ARBA" id="ARBA00022807"/>
    </source>
</evidence>
<dbReference type="Pfam" id="PF02902">
    <property type="entry name" value="Peptidase_C48"/>
    <property type="match status" value="1"/>
</dbReference>
<comment type="caution">
    <text evidence="6">The sequence shown here is derived from an EMBL/GenBank/DDBJ whole genome shotgun (WGS) entry which is preliminary data.</text>
</comment>
<keyword evidence="1" id="KW-0645">Protease</keyword>
<dbReference type="GO" id="GO:0006508">
    <property type="term" value="P:proteolysis"/>
    <property type="evidence" value="ECO:0007669"/>
    <property type="project" value="UniProtKB-KW"/>
</dbReference>
<evidence type="ECO:0000259" key="5">
    <source>
        <dbReference type="PROSITE" id="PS50600"/>
    </source>
</evidence>
<keyword evidence="2" id="KW-0378">Hydrolase</keyword>
<reference evidence="6" key="1">
    <citation type="submission" date="2021-01" db="EMBL/GenBank/DDBJ databases">
        <authorList>
            <consortium name="Genoscope - CEA"/>
            <person name="William W."/>
        </authorList>
    </citation>
    <scope>NUCLEOTIDE SEQUENCE</scope>
</reference>
<evidence type="ECO:0000313" key="6">
    <source>
        <dbReference type="EMBL" id="CAD8148647.1"/>
    </source>
</evidence>
<evidence type="ECO:0000256" key="1">
    <source>
        <dbReference type="ARBA" id="ARBA00022670"/>
    </source>
</evidence>
<proteinExistence type="predicted"/>
<dbReference type="PANTHER" id="PTHR12606:SF1">
    <property type="entry name" value="UBIQUITIN-LIKE-SPECIFIC PROTEASE 1A"/>
    <property type="match status" value="1"/>
</dbReference>
<accession>A0A8S1TAM8</accession>
<evidence type="ECO:0000313" key="7">
    <source>
        <dbReference type="Proteomes" id="UP000689195"/>
    </source>
</evidence>
<dbReference type="Proteomes" id="UP000689195">
    <property type="component" value="Unassembled WGS sequence"/>
</dbReference>
<protein>
    <recommendedName>
        <fullName evidence="5">Ubiquitin-like protease family profile domain-containing protein</fullName>
    </recommendedName>
</protein>
<dbReference type="EMBL" id="CAJJDO010000018">
    <property type="protein sequence ID" value="CAD8148647.1"/>
    <property type="molecule type" value="Genomic_DNA"/>
</dbReference>
<dbReference type="PROSITE" id="PS50600">
    <property type="entry name" value="ULP_PROTEASE"/>
    <property type="match status" value="1"/>
</dbReference>
<organism evidence="6 7">
    <name type="scientific">Paramecium pentaurelia</name>
    <dbReference type="NCBI Taxonomy" id="43138"/>
    <lineage>
        <taxon>Eukaryota</taxon>
        <taxon>Sar</taxon>
        <taxon>Alveolata</taxon>
        <taxon>Ciliophora</taxon>
        <taxon>Intramacronucleata</taxon>
        <taxon>Oligohymenophorea</taxon>
        <taxon>Peniculida</taxon>
        <taxon>Parameciidae</taxon>
        <taxon>Paramecium</taxon>
    </lineage>
</organism>
<dbReference type="OrthoDB" id="312885at2759"/>
<dbReference type="InterPro" id="IPR003653">
    <property type="entry name" value="Peptidase_C48_C"/>
</dbReference>
<gene>
    <name evidence="6" type="ORF">PPENT_87.1.T0180170</name>
</gene>
<feature type="region of interest" description="Disordered" evidence="4">
    <location>
        <begin position="299"/>
        <end position="318"/>
    </location>
</feature>
<keyword evidence="7" id="KW-1185">Reference proteome</keyword>
<sequence length="551" mass="64762">MSGSNYDSTINQELSQDYEQYDQLKANLRDNIFYVEPIYYQDQMRDFNQRNPTYGVTVEYKFLRTIQSCDFLESSQLQFYINLFRKAYKDVKLAAATCHFFADFIVSLQKPIQFQQQNQSTSSFQRQNIYQEPQNQQKIVDSQYQIKLKEDFLESKVLDKPIIQNPEQKLAKSSIITKGTNISNETQNSIISNQQTIQSNIQQNQNQKYTQSQIQMQNPLQQDITINKQIQSAIFPNKSKEEGINHDFVHEKSSQISEQQSTINNQATQQGSIIIKTDQNLNQQDINIQSITQKSLLIQPNKEQEKSTINEEQNAPKNNQSSIIQQQFINSNVTTPFQNIDIEKESQKSKLTLDQQKIESTQPVVEHKQVQPPPEKKYHFEITRMTIEKPVQQEKIKKSQLPSLIKQLAEMNNLTEEELKQQDYWYFPINQLQSHWISVVIYLKKKVIYYFDSYYKKIESVIIQGINSILEYFNLNPQNFQIIPVYNQQINGYDCGVFILLSLLYTLQNKEYNYNQKVATLFRKSILYNLAVIGAQQDIEQDYLEFIIEQN</sequence>